<proteinExistence type="predicted"/>
<dbReference type="SUPFAM" id="SSF53223">
    <property type="entry name" value="Aminoacid dehydrogenase-like, N-terminal domain"/>
    <property type="match status" value="1"/>
</dbReference>
<keyword evidence="2" id="KW-0057">Aromatic amino acid biosynthesis</keyword>
<dbReference type="OrthoDB" id="3654583at2"/>
<sequence length="564" mass="59321">MHHGCRIRGRDSPGQSVRPAAGRSGGVRPVARVTSGYGAAVGRRARLVAVAAEPEDLTPRALRGLTGVADELEIRADLVGDPDPSRLRRYFGGRLTYSLRSARHGGRSAAGPVERRTRLLRAADHYERVDLEAMDDVQPQLLAAVPARQRRVSWHASGPSGRSEGRGRAGLLEASAGLRERFAAMSAVPAALYLLVPQPGAQYGSAAPLLLTGLGRTDVTAFASGPVGMWTRVLAPWLGAPVVYGRIGAPGADGSPSVGRLLADYGLPALPPLSGLVGIAGHAPEGSPSPRLHNAALRELRLPALYLPFPVDTFFRFWQWSLDFGALGGPPLRGLTVTAPHKESALHVADAADPEALGCGAANLLWLDAGRWRAATTDAVGALRALALGGVDPNGRRAAVIGCGGAGRAVAWALRAAGARVTLVNRGTAHGREASSRLGLPYVPLARFSPAGYGLLAHATPLVEREPFPVAAADADAVVLEMPYRDPPTALARATRARGLTGIDGWQVLIVEVREQFRLMTGHPMPETPPLRALCRGWPEEAAVHGRTASEAPAAAHRTRREAP</sequence>
<dbReference type="Gene3D" id="3.40.50.720">
    <property type="entry name" value="NAD(P)-binding Rossmann-like Domain"/>
    <property type="match status" value="1"/>
</dbReference>
<dbReference type="InterPro" id="IPR022893">
    <property type="entry name" value="Shikimate_DH_fam"/>
</dbReference>
<keyword evidence="2" id="KW-0028">Amino-acid biosynthesis</keyword>
<dbReference type="Gene3D" id="3.20.20.70">
    <property type="entry name" value="Aldolase class I"/>
    <property type="match status" value="1"/>
</dbReference>
<comment type="caution">
    <text evidence="5">The sequence shown here is derived from an EMBL/GenBank/DDBJ whole genome shotgun (WGS) entry which is preliminary data.</text>
</comment>
<keyword evidence="6" id="KW-1185">Reference proteome</keyword>
<protein>
    <recommendedName>
        <fullName evidence="4">Shikimate dehydrogenase substrate binding N-terminal domain-containing protein</fullName>
    </recommendedName>
</protein>
<dbReference type="EMBL" id="PENI01000008">
    <property type="protein sequence ID" value="RMB84963.1"/>
    <property type="molecule type" value="Genomic_DNA"/>
</dbReference>
<dbReference type="GO" id="GO:0009423">
    <property type="term" value="P:chorismate biosynthetic process"/>
    <property type="evidence" value="ECO:0007669"/>
    <property type="project" value="TreeGrafter"/>
</dbReference>
<dbReference type="InterPro" id="IPR046346">
    <property type="entry name" value="Aminoacid_DH-like_N_sf"/>
</dbReference>
<evidence type="ECO:0000259" key="4">
    <source>
        <dbReference type="Pfam" id="PF08501"/>
    </source>
</evidence>
<dbReference type="AlphaFoldDB" id="A0A3M0IDT7"/>
<feature type="region of interest" description="Disordered" evidence="3">
    <location>
        <begin position="544"/>
        <end position="564"/>
    </location>
</feature>
<evidence type="ECO:0000256" key="2">
    <source>
        <dbReference type="ARBA" id="ARBA00023141"/>
    </source>
</evidence>
<gene>
    <name evidence="5" type="ORF">CTZ28_15165</name>
</gene>
<organism evidence="5 6">
    <name type="scientific">Streptomyces shenzhenensis</name>
    <dbReference type="NCBI Taxonomy" id="943815"/>
    <lineage>
        <taxon>Bacteria</taxon>
        <taxon>Bacillati</taxon>
        <taxon>Actinomycetota</taxon>
        <taxon>Actinomycetes</taxon>
        <taxon>Kitasatosporales</taxon>
        <taxon>Streptomycetaceae</taxon>
        <taxon>Streptomyces</taxon>
    </lineage>
</organism>
<feature type="domain" description="Shikimate dehydrogenase substrate binding N-terminal" evidence="4">
    <location>
        <begin position="285"/>
        <end position="364"/>
    </location>
</feature>
<dbReference type="InterPro" id="IPR013708">
    <property type="entry name" value="Shikimate_DH-bd_N"/>
</dbReference>
<dbReference type="SUPFAM" id="SSF51569">
    <property type="entry name" value="Aldolase"/>
    <property type="match status" value="1"/>
</dbReference>
<reference evidence="5 6" key="1">
    <citation type="submission" date="2017-11" db="EMBL/GenBank/DDBJ databases">
        <title>Draft genome of actinobacteria isolated from guarana (Paullinia cupana (Mart.) Ducke.</title>
        <authorList>
            <person name="Siqueira K.A."/>
            <person name="Liotti R.G."/>
            <person name="Mendes T.A.O."/>
            <person name="Soares M.A."/>
        </authorList>
    </citation>
    <scope>NUCLEOTIDE SEQUENCE [LARGE SCALE GENOMIC DNA]</scope>
    <source>
        <strain evidence="5 6">193</strain>
    </source>
</reference>
<dbReference type="Gene3D" id="3.40.50.10860">
    <property type="entry name" value="Leucine Dehydrogenase, chain A, domain 1"/>
    <property type="match status" value="1"/>
</dbReference>
<comment type="pathway">
    <text evidence="1">Metabolic intermediate biosynthesis; chorismate biosynthesis; chorismate from D-erythrose 4-phosphate and phosphoenolpyruvate: step 4/7.</text>
</comment>
<dbReference type="GO" id="GO:0004764">
    <property type="term" value="F:shikimate 3-dehydrogenase (NADP+) activity"/>
    <property type="evidence" value="ECO:0007669"/>
    <property type="project" value="InterPro"/>
</dbReference>
<dbReference type="SUPFAM" id="SSF51735">
    <property type="entry name" value="NAD(P)-binding Rossmann-fold domains"/>
    <property type="match status" value="1"/>
</dbReference>
<dbReference type="PANTHER" id="PTHR21089">
    <property type="entry name" value="SHIKIMATE DEHYDROGENASE"/>
    <property type="match status" value="1"/>
</dbReference>
<dbReference type="InterPro" id="IPR013785">
    <property type="entry name" value="Aldolase_TIM"/>
</dbReference>
<evidence type="ECO:0000256" key="1">
    <source>
        <dbReference type="ARBA" id="ARBA00004871"/>
    </source>
</evidence>
<feature type="region of interest" description="Disordered" evidence="3">
    <location>
        <begin position="1"/>
        <end position="29"/>
    </location>
</feature>
<name>A0A3M0IDT7_9ACTN</name>
<dbReference type="GO" id="GO:0019632">
    <property type="term" value="P:shikimate metabolic process"/>
    <property type="evidence" value="ECO:0007669"/>
    <property type="project" value="TreeGrafter"/>
</dbReference>
<evidence type="ECO:0000256" key="3">
    <source>
        <dbReference type="SAM" id="MobiDB-lite"/>
    </source>
</evidence>
<dbReference type="InterPro" id="IPR036291">
    <property type="entry name" value="NAD(P)-bd_dom_sf"/>
</dbReference>
<dbReference type="PANTHER" id="PTHR21089:SF1">
    <property type="entry name" value="BIFUNCTIONAL 3-DEHYDROQUINATE DEHYDRATASE_SHIKIMATE DEHYDROGENASE, CHLOROPLASTIC"/>
    <property type="match status" value="1"/>
</dbReference>
<dbReference type="Pfam" id="PF08501">
    <property type="entry name" value="Shikimate_dh_N"/>
    <property type="match status" value="1"/>
</dbReference>
<dbReference type="Proteomes" id="UP000270471">
    <property type="component" value="Unassembled WGS sequence"/>
</dbReference>
<accession>A0A3M0IDT7</accession>
<dbReference type="GO" id="GO:0009073">
    <property type="term" value="P:aromatic amino acid family biosynthetic process"/>
    <property type="evidence" value="ECO:0007669"/>
    <property type="project" value="UniProtKB-KW"/>
</dbReference>
<evidence type="ECO:0000313" key="5">
    <source>
        <dbReference type="EMBL" id="RMB84963.1"/>
    </source>
</evidence>
<evidence type="ECO:0000313" key="6">
    <source>
        <dbReference type="Proteomes" id="UP000270471"/>
    </source>
</evidence>